<organism evidence="2 3">
    <name type="scientific">Rhipicephalus sanguineus</name>
    <name type="common">Brown dog tick</name>
    <name type="synonym">Ixodes sanguineus</name>
    <dbReference type="NCBI Taxonomy" id="34632"/>
    <lineage>
        <taxon>Eukaryota</taxon>
        <taxon>Metazoa</taxon>
        <taxon>Ecdysozoa</taxon>
        <taxon>Arthropoda</taxon>
        <taxon>Chelicerata</taxon>
        <taxon>Arachnida</taxon>
        <taxon>Acari</taxon>
        <taxon>Parasitiformes</taxon>
        <taxon>Ixodida</taxon>
        <taxon>Ixodoidea</taxon>
        <taxon>Ixodidae</taxon>
        <taxon>Rhipicephalinae</taxon>
        <taxon>Rhipicephalus</taxon>
        <taxon>Rhipicephalus</taxon>
    </lineage>
</organism>
<dbReference type="Gene3D" id="1.20.58.900">
    <property type="match status" value="1"/>
</dbReference>
<feature type="region of interest" description="Disordered" evidence="1">
    <location>
        <begin position="1100"/>
        <end position="1123"/>
    </location>
</feature>
<comment type="caution">
    <text evidence="2">The sequence shown here is derived from an EMBL/GenBank/DDBJ whole genome shotgun (WGS) entry which is preliminary data.</text>
</comment>
<evidence type="ECO:0000313" key="3">
    <source>
        <dbReference type="Proteomes" id="UP000821837"/>
    </source>
</evidence>
<gene>
    <name evidence="2" type="ORF">HPB52_025474</name>
</gene>
<keyword evidence="3" id="KW-1185">Reference proteome</keyword>
<dbReference type="GO" id="GO:0031410">
    <property type="term" value="C:cytoplasmic vesicle"/>
    <property type="evidence" value="ECO:0007669"/>
    <property type="project" value="TreeGrafter"/>
</dbReference>
<feature type="compositionally biased region" description="Polar residues" evidence="1">
    <location>
        <begin position="352"/>
        <end position="367"/>
    </location>
</feature>
<dbReference type="EMBL" id="JABSTV010000771">
    <property type="protein sequence ID" value="KAH7985679.1"/>
    <property type="molecule type" value="Genomic_DNA"/>
</dbReference>
<feature type="compositionally biased region" description="Polar residues" evidence="1">
    <location>
        <begin position="174"/>
        <end position="194"/>
    </location>
</feature>
<feature type="compositionally biased region" description="Polar residues" evidence="1">
    <location>
        <begin position="829"/>
        <end position="842"/>
    </location>
</feature>
<dbReference type="InterPro" id="IPR037213">
    <property type="entry name" value="Run_dom_sf"/>
</dbReference>
<feature type="region of interest" description="Disordered" evidence="1">
    <location>
        <begin position="679"/>
        <end position="729"/>
    </location>
</feature>
<feature type="compositionally biased region" description="Low complexity" evidence="1">
    <location>
        <begin position="1203"/>
        <end position="1220"/>
    </location>
</feature>
<feature type="compositionally biased region" description="Low complexity" evidence="1">
    <location>
        <begin position="689"/>
        <end position="702"/>
    </location>
</feature>
<sequence length="1233" mass="132027">MEALAQQQQQYDLSQLNYTNTTAVALGRSGGPRRMRQPAPRPRARTRCCCRTGEMSCSGADYPFKQRIPEASMFLITHVFGAKTESSSGHDEDSGEMSICRDEPLFSPVKECGPPLTSGRVGGVNGGALSTDSLDCSSFEEHDLVLTCQANKDNYTIAFQQSGTHFSDDLSEGSVPSDQQSHHSGSAVSATQPASGGPGSMARSELSFTTWHRLRSSGIRLKPDSDTGKSQSLPNLLRRSAAVAGRMDVAGNCLPLYTLQASTHGTIDPPDARSVSLLRLFMRSKAGSGGSLSSSHSENSDSVTTPRDGAAAYQLQSSEDSSGSMDSKSDSSEDPPPPPKPVEPLVRKVLRASTNLVGREANNNNVEPTAANDNERLRMATSESEEETSQCFEDSLVEAVQARMKPANARSPIHEEEEPFESSGDETMKDSRDLLSSGGGTSSDNAGVIERRNNDVNSSLRCAKSGALLGGPLGKERIKNVFTTVNKNSNAVAAESDDRQSSRSTQTKRFNCNDGSGSGSTRKVSDSSGSGEEGRNARSSSLLSSGYVSRQNSVDQIHRQTFLLSAGGNRRKQTPTAIARMRHSSTQVPVHIRDRGIQTSVEGAVAENSNWLYTVDDTSAAVSGQRSFNLTLRPQEAILKQDGEQKRSIYVCYPNYSLPDLSFLKELAAAEDKPDLVFRPTQHKMPQPGASEAAADGTAASAQVPPNESPVLHRRTHSSEPHWRRPKSCNDFEDLSRRNLSHIQDWDSLSVLLPAEVKAMLSDEANSRPRSQCDTLAADVDRISAGASNEFANRRHSLQDYRRLLKGLPDMDGLLPPCPNLACSGGLQRDSSLPLSRTNSEGSWRRAGGRNARRSVPLAATCSSCRAKKAVSFSEDLNVHANDMRSMRGAFCKCTCGSSPTANYGSLERPSRKMTLLFGGSQDDQHAPHEFTLSPKGLSPSWGMSPLSRSQRELVEQKKECRQIGQGEMGKLKDVRDSDPAVGGGPEPCLSEGSACGRLAIEFLVPALRELLSDGLLPHVRGVFGRLPNSLWHLAHSLSQANTAEALPDVCRFCAASLASQLVFLREELACSLRSLSELPFGFSLSFALGVEAQSLKNAKPASRKSPAASEPPHLVDSSSLEETLDNSSRVLELQKKLKGGTAVASSGLGGTKAIYPAMQKDPQAHVTSGAATKKSSVPSADNRRLAPRGATAGSRTPSPNISAAVGDRSSSSAVSDTSAPGMEEAGSERHLP</sequence>
<feature type="region of interest" description="Disordered" evidence="1">
    <location>
        <begin position="404"/>
        <end position="448"/>
    </location>
</feature>
<dbReference type="AlphaFoldDB" id="A0A9D4TD04"/>
<feature type="region of interest" description="Disordered" evidence="1">
    <location>
        <begin position="829"/>
        <end position="850"/>
    </location>
</feature>
<feature type="compositionally biased region" description="Polar residues" evidence="1">
    <location>
        <begin position="1166"/>
        <end position="1180"/>
    </location>
</feature>
<dbReference type="PANTHER" id="PTHR15591">
    <property type="entry name" value="RUN AND SH3 DOMAIN CONTAINING"/>
    <property type="match status" value="1"/>
</dbReference>
<protein>
    <submittedName>
        <fullName evidence="2">Uncharacterized protein</fullName>
    </submittedName>
</protein>
<reference evidence="2" key="2">
    <citation type="submission" date="2021-09" db="EMBL/GenBank/DDBJ databases">
        <authorList>
            <person name="Jia N."/>
            <person name="Wang J."/>
            <person name="Shi W."/>
            <person name="Du L."/>
            <person name="Sun Y."/>
            <person name="Zhan W."/>
            <person name="Jiang J."/>
            <person name="Wang Q."/>
            <person name="Zhang B."/>
            <person name="Ji P."/>
            <person name="Sakyi L.B."/>
            <person name="Cui X."/>
            <person name="Yuan T."/>
            <person name="Jiang B."/>
            <person name="Yang W."/>
            <person name="Lam T.T.-Y."/>
            <person name="Chang Q."/>
            <person name="Ding S."/>
            <person name="Wang X."/>
            <person name="Zhu J."/>
            <person name="Ruan X."/>
            <person name="Zhao L."/>
            <person name="Wei J."/>
            <person name="Que T."/>
            <person name="Du C."/>
            <person name="Cheng J."/>
            <person name="Dai P."/>
            <person name="Han X."/>
            <person name="Huang E."/>
            <person name="Gao Y."/>
            <person name="Liu J."/>
            <person name="Shao H."/>
            <person name="Ye R."/>
            <person name="Li L."/>
            <person name="Wei W."/>
            <person name="Wang X."/>
            <person name="Wang C."/>
            <person name="Huo Q."/>
            <person name="Li W."/>
            <person name="Guo W."/>
            <person name="Chen H."/>
            <person name="Chen S."/>
            <person name="Zhou L."/>
            <person name="Zhou L."/>
            <person name="Ni X."/>
            <person name="Tian J."/>
            <person name="Zhou Y."/>
            <person name="Sheng Y."/>
            <person name="Liu T."/>
            <person name="Pan Y."/>
            <person name="Xia L."/>
            <person name="Li J."/>
            <person name="Zhao F."/>
            <person name="Cao W."/>
        </authorList>
    </citation>
    <scope>NUCLEOTIDE SEQUENCE</scope>
    <source>
        <strain evidence="2">Rsan-2018</strain>
        <tissue evidence="2">Larvae</tissue>
    </source>
</reference>
<feature type="region of interest" description="Disordered" evidence="1">
    <location>
        <begin position="492"/>
        <end position="544"/>
    </location>
</feature>
<feature type="compositionally biased region" description="Basic and acidic residues" evidence="1">
    <location>
        <begin position="717"/>
        <end position="729"/>
    </location>
</feature>
<feature type="compositionally biased region" description="Low complexity" evidence="1">
    <location>
        <begin position="317"/>
        <end position="326"/>
    </location>
</feature>
<feature type="region of interest" description="Disordered" evidence="1">
    <location>
        <begin position="167"/>
        <end position="204"/>
    </location>
</feature>
<dbReference type="PANTHER" id="PTHR15591:SF13">
    <property type="entry name" value="RUN DOMAIN-CONTAINING PROTEIN"/>
    <property type="match status" value="1"/>
</dbReference>
<feature type="region of interest" description="Disordered" evidence="1">
    <location>
        <begin position="286"/>
        <end position="389"/>
    </location>
</feature>
<evidence type="ECO:0000313" key="2">
    <source>
        <dbReference type="EMBL" id="KAH7985679.1"/>
    </source>
</evidence>
<feature type="compositionally biased region" description="Acidic residues" evidence="1">
    <location>
        <begin position="415"/>
        <end position="424"/>
    </location>
</feature>
<name>A0A9D4TD04_RHISA</name>
<dbReference type="Proteomes" id="UP000821837">
    <property type="component" value="Unassembled WGS sequence"/>
</dbReference>
<accession>A0A9D4TD04</accession>
<proteinExistence type="predicted"/>
<reference evidence="2" key="1">
    <citation type="journal article" date="2020" name="Cell">
        <title>Large-Scale Comparative Analyses of Tick Genomes Elucidate Their Genetic Diversity and Vector Capacities.</title>
        <authorList>
            <consortium name="Tick Genome and Microbiome Consortium (TIGMIC)"/>
            <person name="Jia N."/>
            <person name="Wang J."/>
            <person name="Shi W."/>
            <person name="Du L."/>
            <person name="Sun Y."/>
            <person name="Zhan W."/>
            <person name="Jiang J.F."/>
            <person name="Wang Q."/>
            <person name="Zhang B."/>
            <person name="Ji P."/>
            <person name="Bell-Sakyi L."/>
            <person name="Cui X.M."/>
            <person name="Yuan T.T."/>
            <person name="Jiang B.G."/>
            <person name="Yang W.F."/>
            <person name="Lam T.T."/>
            <person name="Chang Q.C."/>
            <person name="Ding S.J."/>
            <person name="Wang X.J."/>
            <person name="Zhu J.G."/>
            <person name="Ruan X.D."/>
            <person name="Zhao L."/>
            <person name="Wei J.T."/>
            <person name="Ye R.Z."/>
            <person name="Que T.C."/>
            <person name="Du C.H."/>
            <person name="Zhou Y.H."/>
            <person name="Cheng J.X."/>
            <person name="Dai P.F."/>
            <person name="Guo W.B."/>
            <person name="Han X.H."/>
            <person name="Huang E.J."/>
            <person name="Li L.F."/>
            <person name="Wei W."/>
            <person name="Gao Y.C."/>
            <person name="Liu J.Z."/>
            <person name="Shao H.Z."/>
            <person name="Wang X."/>
            <person name="Wang C.C."/>
            <person name="Yang T.C."/>
            <person name="Huo Q.B."/>
            <person name="Li W."/>
            <person name="Chen H.Y."/>
            <person name="Chen S.E."/>
            <person name="Zhou L.G."/>
            <person name="Ni X.B."/>
            <person name="Tian J.H."/>
            <person name="Sheng Y."/>
            <person name="Liu T."/>
            <person name="Pan Y.S."/>
            <person name="Xia L.Y."/>
            <person name="Li J."/>
            <person name="Zhao F."/>
            <person name="Cao W.C."/>
        </authorList>
    </citation>
    <scope>NUCLEOTIDE SEQUENCE</scope>
    <source>
        <strain evidence="2">Rsan-2018</strain>
    </source>
</reference>
<evidence type="ECO:0000256" key="1">
    <source>
        <dbReference type="SAM" id="MobiDB-lite"/>
    </source>
</evidence>
<feature type="compositionally biased region" description="Polar residues" evidence="1">
    <location>
        <begin position="502"/>
        <end position="530"/>
    </location>
</feature>
<feature type="region of interest" description="Disordered" evidence="1">
    <location>
        <begin position="1165"/>
        <end position="1233"/>
    </location>
</feature>
<feature type="compositionally biased region" description="Low complexity" evidence="1">
    <location>
        <begin position="1100"/>
        <end position="1113"/>
    </location>
</feature>
<dbReference type="VEuPathDB" id="VectorBase:RSAN_046399"/>
<dbReference type="InterPro" id="IPR047343">
    <property type="entry name" value="RUSC1_2"/>
</dbReference>
<feature type="compositionally biased region" description="Low complexity" evidence="1">
    <location>
        <begin position="291"/>
        <end position="302"/>
    </location>
</feature>